<keyword evidence="3" id="KW-1185">Reference proteome</keyword>
<comment type="caution">
    <text evidence="2">The sequence shown here is derived from an EMBL/GenBank/DDBJ whole genome shotgun (WGS) entry which is preliminary data.</text>
</comment>
<organism evidence="2 3">
    <name type="scientific">Paenibacillus arenosi</name>
    <dbReference type="NCBI Taxonomy" id="2774142"/>
    <lineage>
        <taxon>Bacteria</taxon>
        <taxon>Bacillati</taxon>
        <taxon>Bacillota</taxon>
        <taxon>Bacilli</taxon>
        <taxon>Bacillales</taxon>
        <taxon>Paenibacillaceae</taxon>
        <taxon>Paenibacillus</taxon>
    </lineage>
</organism>
<feature type="region of interest" description="Disordered" evidence="1">
    <location>
        <begin position="19"/>
        <end position="48"/>
    </location>
</feature>
<dbReference type="RefSeq" id="WP_192025910.1">
    <property type="nucleotide sequence ID" value="NZ_JACYTN010000012.1"/>
</dbReference>
<accession>A0ABR9B333</accession>
<gene>
    <name evidence="2" type="ORF">IFO66_14895</name>
</gene>
<sequence length="48" mass="5426">MKQSLLTAEVEHEDWQVCRANPDCPPSVVVEQDNNNGSNRQPEKSESE</sequence>
<evidence type="ECO:0000313" key="3">
    <source>
        <dbReference type="Proteomes" id="UP000634529"/>
    </source>
</evidence>
<evidence type="ECO:0000313" key="2">
    <source>
        <dbReference type="EMBL" id="MBD8499581.1"/>
    </source>
</evidence>
<dbReference type="EMBL" id="JACYTN010000012">
    <property type="protein sequence ID" value="MBD8499581.1"/>
    <property type="molecule type" value="Genomic_DNA"/>
</dbReference>
<protein>
    <submittedName>
        <fullName evidence="2">Uncharacterized protein</fullName>
    </submittedName>
</protein>
<proteinExistence type="predicted"/>
<reference evidence="2 3" key="1">
    <citation type="submission" date="2020-09" db="EMBL/GenBank/DDBJ databases">
        <title>Paenibacillus sp. CAU 1523 isolated from sand of Haeundae Beach.</title>
        <authorList>
            <person name="Kim W."/>
        </authorList>
    </citation>
    <scope>NUCLEOTIDE SEQUENCE [LARGE SCALE GENOMIC DNA]</scope>
    <source>
        <strain evidence="2 3">CAU 1523</strain>
    </source>
</reference>
<name>A0ABR9B333_9BACL</name>
<dbReference type="Proteomes" id="UP000634529">
    <property type="component" value="Unassembled WGS sequence"/>
</dbReference>
<evidence type="ECO:0000256" key="1">
    <source>
        <dbReference type="SAM" id="MobiDB-lite"/>
    </source>
</evidence>